<dbReference type="PANTHER" id="PTHR21426:SF12">
    <property type="entry name" value="EXOCYST COMPLEX COMPONENT 8"/>
    <property type="match status" value="1"/>
</dbReference>
<dbReference type="GO" id="GO:0006887">
    <property type="term" value="P:exocytosis"/>
    <property type="evidence" value="ECO:0007669"/>
    <property type="project" value="InterPro"/>
</dbReference>
<dbReference type="EMBL" id="GG663745">
    <property type="protein sequence ID" value="EEH53705.1"/>
    <property type="molecule type" value="Genomic_DNA"/>
</dbReference>
<evidence type="ECO:0000313" key="4">
    <source>
        <dbReference type="Proteomes" id="UP000001876"/>
    </source>
</evidence>
<dbReference type="GO" id="GO:0008104">
    <property type="term" value="P:intracellular protein localization"/>
    <property type="evidence" value="ECO:0007669"/>
    <property type="project" value="TreeGrafter"/>
</dbReference>
<dbReference type="InterPro" id="IPR033961">
    <property type="entry name" value="Exo84"/>
</dbReference>
<feature type="compositionally biased region" description="Pro residues" evidence="2">
    <location>
        <begin position="45"/>
        <end position="60"/>
    </location>
</feature>
<dbReference type="AlphaFoldDB" id="C1N1Y1"/>
<dbReference type="OMA" id="WLETHAW"/>
<feature type="region of interest" description="Disordered" evidence="2">
    <location>
        <begin position="191"/>
        <end position="213"/>
    </location>
</feature>
<dbReference type="KEGG" id="mpp:MICPUCDRAFT_48434"/>
<dbReference type="Pfam" id="PF08700">
    <property type="entry name" value="VPS51_Exo84_N"/>
    <property type="match status" value="1"/>
</dbReference>
<organism evidence="4">
    <name type="scientific">Micromonas pusilla (strain CCMP1545)</name>
    <name type="common">Picoplanktonic green alga</name>
    <dbReference type="NCBI Taxonomy" id="564608"/>
    <lineage>
        <taxon>Eukaryota</taxon>
        <taxon>Viridiplantae</taxon>
        <taxon>Chlorophyta</taxon>
        <taxon>Mamiellophyceae</taxon>
        <taxon>Mamiellales</taxon>
        <taxon>Mamiellaceae</taxon>
        <taxon>Micromonas</taxon>
    </lineage>
</organism>
<feature type="compositionally biased region" description="Gly residues" evidence="2">
    <location>
        <begin position="73"/>
        <end position="84"/>
    </location>
</feature>
<feature type="compositionally biased region" description="Acidic residues" evidence="2">
    <location>
        <begin position="650"/>
        <end position="665"/>
    </location>
</feature>
<proteinExistence type="predicted"/>
<accession>C1N1Y1</accession>
<feature type="region of interest" description="Disordered" evidence="2">
    <location>
        <begin position="1"/>
        <end position="88"/>
    </location>
</feature>
<dbReference type="GO" id="GO:0006893">
    <property type="term" value="P:Golgi to plasma membrane transport"/>
    <property type="evidence" value="ECO:0007669"/>
    <property type="project" value="TreeGrafter"/>
</dbReference>
<dbReference type="Proteomes" id="UP000001876">
    <property type="component" value="Unassembled WGS sequence"/>
</dbReference>
<dbReference type="GeneID" id="9687636"/>
<feature type="compositionally biased region" description="Basic residues" evidence="2">
    <location>
        <begin position="62"/>
        <end position="71"/>
    </location>
</feature>
<dbReference type="GO" id="GO:0000145">
    <property type="term" value="C:exocyst"/>
    <property type="evidence" value="ECO:0007669"/>
    <property type="project" value="InterPro"/>
</dbReference>
<reference evidence="3 4" key="1">
    <citation type="journal article" date="2009" name="Science">
        <title>Green evolution and dynamic adaptations revealed by genomes of the marine picoeukaryotes Micromonas.</title>
        <authorList>
            <person name="Worden A.Z."/>
            <person name="Lee J.H."/>
            <person name="Mock T."/>
            <person name="Rouze P."/>
            <person name="Simmons M.P."/>
            <person name="Aerts A.L."/>
            <person name="Allen A.E."/>
            <person name="Cuvelier M.L."/>
            <person name="Derelle E."/>
            <person name="Everett M.V."/>
            <person name="Foulon E."/>
            <person name="Grimwood J."/>
            <person name="Gundlach H."/>
            <person name="Henrissat B."/>
            <person name="Napoli C."/>
            <person name="McDonald S.M."/>
            <person name="Parker M.S."/>
            <person name="Rombauts S."/>
            <person name="Salamov A."/>
            <person name="Von Dassow P."/>
            <person name="Badger J.H."/>
            <person name="Coutinho P.M."/>
            <person name="Demir E."/>
            <person name="Dubchak I."/>
            <person name="Gentemann C."/>
            <person name="Eikrem W."/>
            <person name="Gready J.E."/>
            <person name="John U."/>
            <person name="Lanier W."/>
            <person name="Lindquist E.A."/>
            <person name="Lucas S."/>
            <person name="Mayer K.F."/>
            <person name="Moreau H."/>
            <person name="Not F."/>
            <person name="Otillar R."/>
            <person name="Panaud O."/>
            <person name="Pangilinan J."/>
            <person name="Paulsen I."/>
            <person name="Piegu B."/>
            <person name="Poliakov A."/>
            <person name="Robbens S."/>
            <person name="Schmutz J."/>
            <person name="Toulza E."/>
            <person name="Wyss T."/>
            <person name="Zelensky A."/>
            <person name="Zhou K."/>
            <person name="Armbrust E.V."/>
            <person name="Bhattacharya D."/>
            <person name="Goodenough U.W."/>
            <person name="Van de Peer Y."/>
            <person name="Grigoriev I.V."/>
        </authorList>
    </citation>
    <scope>NUCLEOTIDE SEQUENCE [LARGE SCALE GENOMIC DNA]</scope>
    <source>
        <strain evidence="3 4">CCMP1545</strain>
    </source>
</reference>
<dbReference type="OrthoDB" id="642193at2759"/>
<dbReference type="RefSeq" id="XP_003061993.1">
    <property type="nucleotide sequence ID" value="XM_003061947.1"/>
</dbReference>
<feature type="compositionally biased region" description="Basic and acidic residues" evidence="2">
    <location>
        <begin position="191"/>
        <end position="208"/>
    </location>
</feature>
<keyword evidence="4" id="KW-1185">Reference proteome</keyword>
<feature type="region of interest" description="Disordered" evidence="2">
    <location>
        <begin position="281"/>
        <end position="337"/>
    </location>
</feature>
<dbReference type="PANTHER" id="PTHR21426">
    <property type="entry name" value="EXOCYST COMPLEX COMPONENT 8"/>
    <property type="match status" value="1"/>
</dbReference>
<name>C1N1Y1_MICPC</name>
<evidence type="ECO:0000256" key="1">
    <source>
        <dbReference type="ARBA" id="ARBA00022448"/>
    </source>
</evidence>
<feature type="compositionally biased region" description="Acidic residues" evidence="2">
    <location>
        <begin position="306"/>
        <end position="337"/>
    </location>
</feature>
<evidence type="ECO:0000313" key="3">
    <source>
        <dbReference type="EMBL" id="EEH53705.1"/>
    </source>
</evidence>
<evidence type="ECO:0000256" key="2">
    <source>
        <dbReference type="SAM" id="MobiDB-lite"/>
    </source>
</evidence>
<gene>
    <name evidence="3" type="ORF">MICPUCDRAFT_48434</name>
</gene>
<feature type="compositionally biased region" description="Low complexity" evidence="2">
    <location>
        <begin position="34"/>
        <end position="44"/>
    </location>
</feature>
<feature type="compositionally biased region" description="Basic and acidic residues" evidence="2">
    <location>
        <begin position="281"/>
        <end position="292"/>
    </location>
</feature>
<sequence>MATMLKAITRFKTKSSGGSSHQARARASPDRAPSRSFVQTTRPVPVRPSRPRSPTPPSPPSSRHRPQRHSKGSSGGSGAHGGGPMHAELADSLEPFTRYEPGDFDVDAFAATHYGDANEKRIRALASQLGAMRARADTELKRNVFAHYAAFIRVSAEITKLRGKVIELRKEIDAPRVAVESALAEADAARAESKKTSTAHDDTTHKYDPNGGGDVVAPIIEGARDADARMALELADELATATAERAYLRAHDLRLRGLKLETSLRAAWEDATAPIRARVEDARRRRREERIARGKKAAKPWPAGEGDWEDSDTDTEEDDDDDAAEGPGPGEEEDDEDLTAAYERKGWSTTPRDDDHPVIRALKMELMRRTKMEERGESDDLTPDPLTRAMQAKLDGASKADVGEVLAAALKAQDERFLGPRERRRMRRFFRRGGAADDDDRLVEPAPLRVLRRVLDDAEAPVLDALLHAVGDARVCEPERVASATALRGVDRGDDALRAALRRVGEATRADVAAVKGAGVGWAAEACESFFAALRVAPRDRAVVAAADHMSDATREVIVAWIEEETTAFAETFAAKAVVCGGGGVEVARMPRASAAVLLALGHADAMPGDLGGRESVFDGVAGHVAACPAFFDAMKRVIDAATDAYLGAGDDEEEEEEEEEEEGEEGARGGGGGSGDWLDVSEEYIESGGSLATLRALCEKGVAD</sequence>
<dbReference type="STRING" id="564608.C1N1Y1"/>
<keyword evidence="1" id="KW-0813">Transport</keyword>
<feature type="region of interest" description="Disordered" evidence="2">
    <location>
        <begin position="649"/>
        <end position="681"/>
    </location>
</feature>
<protein>
    <submittedName>
        <fullName evidence="3">Predicted protein</fullName>
    </submittedName>
</protein>